<proteinExistence type="predicted"/>
<dbReference type="OrthoDB" id="529907at2"/>
<dbReference type="InterPro" id="IPR000182">
    <property type="entry name" value="GNAT_dom"/>
</dbReference>
<dbReference type="Gene3D" id="3.40.630.30">
    <property type="match status" value="1"/>
</dbReference>
<dbReference type="Proteomes" id="UP000229095">
    <property type="component" value="Unassembled WGS sequence"/>
</dbReference>
<dbReference type="InterPro" id="IPR006464">
    <property type="entry name" value="AcTrfase_RimI/Ard1"/>
</dbReference>
<keyword evidence="1 4" id="KW-0808">Transferase</keyword>
<dbReference type="AlphaFoldDB" id="A0A2M9H8J8"/>
<comment type="caution">
    <text evidence="4">The sequence shown here is derived from an EMBL/GenBank/DDBJ whole genome shotgun (WGS) entry which is preliminary data.</text>
</comment>
<evidence type="ECO:0000313" key="5">
    <source>
        <dbReference type="Proteomes" id="UP000229095"/>
    </source>
</evidence>
<dbReference type="Pfam" id="PF00583">
    <property type="entry name" value="Acetyltransf_1"/>
    <property type="match status" value="1"/>
</dbReference>
<name>A0A2M9H8J8_9BIFI</name>
<keyword evidence="2" id="KW-0012">Acyltransferase</keyword>
<dbReference type="GO" id="GO:0008080">
    <property type="term" value="F:N-acetyltransferase activity"/>
    <property type="evidence" value="ECO:0007669"/>
    <property type="project" value="InterPro"/>
</dbReference>
<dbReference type="CDD" id="cd04301">
    <property type="entry name" value="NAT_SF"/>
    <property type="match status" value="1"/>
</dbReference>
<gene>
    <name evidence="4" type="primary">rimI</name>
    <name evidence="4" type="ORF">CS006_07870</name>
</gene>
<dbReference type="PANTHER" id="PTHR43877">
    <property type="entry name" value="AMINOALKYLPHOSPHONATE N-ACETYLTRANSFERASE-RELATED-RELATED"/>
    <property type="match status" value="1"/>
</dbReference>
<dbReference type="RefSeq" id="WP_100511234.1">
    <property type="nucleotide sequence ID" value="NZ_PEBI01000003.1"/>
</dbReference>
<evidence type="ECO:0000313" key="4">
    <source>
        <dbReference type="EMBL" id="PJM73132.1"/>
    </source>
</evidence>
<dbReference type="InterPro" id="IPR016181">
    <property type="entry name" value="Acyl_CoA_acyltransferase"/>
</dbReference>
<accession>A0A2M9H8J8</accession>
<evidence type="ECO:0000259" key="3">
    <source>
        <dbReference type="PROSITE" id="PS51186"/>
    </source>
</evidence>
<dbReference type="NCBIfam" id="TIGR01575">
    <property type="entry name" value="rimI"/>
    <property type="match status" value="1"/>
</dbReference>
<dbReference type="PANTHER" id="PTHR43877:SF2">
    <property type="entry name" value="AMINOALKYLPHOSPHONATE N-ACETYLTRANSFERASE-RELATED"/>
    <property type="match status" value="1"/>
</dbReference>
<dbReference type="PROSITE" id="PS51186">
    <property type="entry name" value="GNAT"/>
    <property type="match status" value="1"/>
</dbReference>
<dbReference type="EMBL" id="PEBI01000003">
    <property type="protein sequence ID" value="PJM73132.1"/>
    <property type="molecule type" value="Genomic_DNA"/>
</dbReference>
<reference evidence="4 5" key="1">
    <citation type="submission" date="2017-10" db="EMBL/GenBank/DDBJ databases">
        <title>Draft genome sequences of strains TRE 1, TRE 9, TRE H and TRI 7, isolated from tamarins, belonging to four potential novel Bifidobacterium species.</title>
        <authorList>
            <person name="Mattarelli P."/>
            <person name="Modesto M."/>
            <person name="Puglisi E."/>
            <person name="Morelli L."/>
            <person name="Spezio C."/>
            <person name="Bonetti A."/>
            <person name="Sandri C."/>
        </authorList>
    </citation>
    <scope>NUCLEOTIDE SEQUENCE [LARGE SCALE GENOMIC DNA]</scope>
    <source>
        <strain evidence="5">TRE1</strain>
    </source>
</reference>
<dbReference type="InterPro" id="IPR050832">
    <property type="entry name" value="Bact_Acetyltransf"/>
</dbReference>
<sequence>MLHRLEELDRETAVRALRDIELELFDNHAWSENSIRQELDAPARTYLFETAETDGAAGDALAASDIRGFAGFWYDGDDAEIMDVGVRRNAQRRGIAWRLMTALVDEAEQQGANRMLLEVRVDNAAALGLYHRLGFRRIGLRRRYYQPEGVDAYVMALELKRRVVGFQPATAAAEHTGASRDNGERNI</sequence>
<feature type="domain" description="N-acetyltransferase" evidence="3">
    <location>
        <begin position="1"/>
        <end position="160"/>
    </location>
</feature>
<evidence type="ECO:0000256" key="2">
    <source>
        <dbReference type="ARBA" id="ARBA00023315"/>
    </source>
</evidence>
<keyword evidence="5" id="KW-1185">Reference proteome</keyword>
<organism evidence="4 5">
    <name type="scientific">Bifidobacterium primatium</name>
    <dbReference type="NCBI Taxonomy" id="2045438"/>
    <lineage>
        <taxon>Bacteria</taxon>
        <taxon>Bacillati</taxon>
        <taxon>Actinomycetota</taxon>
        <taxon>Actinomycetes</taxon>
        <taxon>Bifidobacteriales</taxon>
        <taxon>Bifidobacteriaceae</taxon>
        <taxon>Bifidobacterium</taxon>
    </lineage>
</organism>
<dbReference type="SUPFAM" id="SSF55729">
    <property type="entry name" value="Acyl-CoA N-acyltransferases (Nat)"/>
    <property type="match status" value="1"/>
</dbReference>
<protein>
    <submittedName>
        <fullName evidence="4">Ribosomal-protein-alanine N-acetyltransferase</fullName>
    </submittedName>
</protein>
<evidence type="ECO:0000256" key="1">
    <source>
        <dbReference type="ARBA" id="ARBA00022679"/>
    </source>
</evidence>